<dbReference type="EMBL" id="QRBI01000107">
    <property type="protein sequence ID" value="RMC12034.1"/>
    <property type="molecule type" value="Genomic_DNA"/>
</dbReference>
<sequence length="107" mass="11042">MPGAGGGGCGAQGLHGDEQGEAGHTLPETHKPPVPQRCGGSVGCQPNVNGLASPRGLWSGHRMVSQARKVMAQPISQAGVSLAPEASLQPPQEDKTEAFVDNWECTF</sequence>
<proteinExistence type="predicted"/>
<organism evidence="2 3">
    <name type="scientific">Hirundo rustica rustica</name>
    <dbReference type="NCBI Taxonomy" id="333673"/>
    <lineage>
        <taxon>Eukaryota</taxon>
        <taxon>Metazoa</taxon>
        <taxon>Chordata</taxon>
        <taxon>Craniata</taxon>
        <taxon>Vertebrata</taxon>
        <taxon>Euteleostomi</taxon>
        <taxon>Archelosauria</taxon>
        <taxon>Archosauria</taxon>
        <taxon>Dinosauria</taxon>
        <taxon>Saurischia</taxon>
        <taxon>Theropoda</taxon>
        <taxon>Coelurosauria</taxon>
        <taxon>Aves</taxon>
        <taxon>Neognathae</taxon>
        <taxon>Neoaves</taxon>
        <taxon>Telluraves</taxon>
        <taxon>Australaves</taxon>
        <taxon>Passeriformes</taxon>
        <taxon>Sylvioidea</taxon>
        <taxon>Hirundinidae</taxon>
        <taxon>Hirundo</taxon>
    </lineage>
</organism>
<protein>
    <submittedName>
        <fullName evidence="2">Uncharacterized protein</fullName>
    </submittedName>
</protein>
<evidence type="ECO:0000313" key="3">
    <source>
        <dbReference type="Proteomes" id="UP000269221"/>
    </source>
</evidence>
<comment type="caution">
    <text evidence="2">The sequence shown here is derived from an EMBL/GenBank/DDBJ whole genome shotgun (WGS) entry which is preliminary data.</text>
</comment>
<dbReference type="AlphaFoldDB" id="A0A3M0KLD2"/>
<feature type="compositionally biased region" description="Gly residues" evidence="1">
    <location>
        <begin position="1"/>
        <end position="13"/>
    </location>
</feature>
<dbReference type="Proteomes" id="UP000269221">
    <property type="component" value="Unassembled WGS sequence"/>
</dbReference>
<gene>
    <name evidence="2" type="ORF">DUI87_11167</name>
</gene>
<name>A0A3M0KLD2_HIRRU</name>
<reference evidence="2 3" key="1">
    <citation type="submission" date="2018-07" db="EMBL/GenBank/DDBJ databases">
        <title>A high quality draft genome assembly of the barn swallow (H. rustica rustica).</title>
        <authorList>
            <person name="Formenti G."/>
            <person name="Chiara M."/>
            <person name="Poveda L."/>
            <person name="Francoijs K.-J."/>
            <person name="Bonisoli-Alquati A."/>
            <person name="Canova L."/>
            <person name="Gianfranceschi L."/>
            <person name="Horner D.S."/>
            <person name="Saino N."/>
        </authorList>
    </citation>
    <scope>NUCLEOTIDE SEQUENCE [LARGE SCALE GENOMIC DNA]</scope>
    <source>
        <strain evidence="2">Chelidonia</strain>
        <tissue evidence="2">Blood</tissue>
    </source>
</reference>
<accession>A0A3M0KLD2</accession>
<evidence type="ECO:0000256" key="1">
    <source>
        <dbReference type="SAM" id="MobiDB-lite"/>
    </source>
</evidence>
<keyword evidence="3" id="KW-1185">Reference proteome</keyword>
<feature type="region of interest" description="Disordered" evidence="1">
    <location>
        <begin position="1"/>
        <end position="42"/>
    </location>
</feature>
<evidence type="ECO:0000313" key="2">
    <source>
        <dbReference type="EMBL" id="RMC12034.1"/>
    </source>
</evidence>